<dbReference type="Gramene" id="OGLUM07G17950.2">
    <property type="protein sequence ID" value="OGLUM07G17950.2"/>
    <property type="gene ID" value="OGLUM07G17950"/>
</dbReference>
<name>A0A0E0AL86_9ORYZ</name>
<dbReference type="EnsemblPlants" id="OGLUM07G17950.1">
    <property type="protein sequence ID" value="OGLUM07G17950.1"/>
    <property type="gene ID" value="OGLUM07G17950"/>
</dbReference>
<evidence type="ECO:0000313" key="1">
    <source>
        <dbReference type="EnsemblPlants" id="OGLUM07G17950.1"/>
    </source>
</evidence>
<reference evidence="1" key="2">
    <citation type="submission" date="2018-05" db="EMBL/GenBank/DDBJ databases">
        <title>OgluRS3 (Oryza glumaepatula Reference Sequence Version 3).</title>
        <authorList>
            <person name="Zhang J."/>
            <person name="Kudrna D."/>
            <person name="Lee S."/>
            <person name="Talag J."/>
            <person name="Welchert J."/>
            <person name="Wing R.A."/>
        </authorList>
    </citation>
    <scope>NUCLEOTIDE SEQUENCE [LARGE SCALE GENOMIC DNA]</scope>
</reference>
<dbReference type="AlphaFoldDB" id="A0A0E0AL86"/>
<evidence type="ECO:0000313" key="2">
    <source>
        <dbReference type="Proteomes" id="UP000026961"/>
    </source>
</evidence>
<organism evidence="1">
    <name type="scientific">Oryza glumipatula</name>
    <dbReference type="NCBI Taxonomy" id="40148"/>
    <lineage>
        <taxon>Eukaryota</taxon>
        <taxon>Viridiplantae</taxon>
        <taxon>Streptophyta</taxon>
        <taxon>Embryophyta</taxon>
        <taxon>Tracheophyta</taxon>
        <taxon>Spermatophyta</taxon>
        <taxon>Magnoliopsida</taxon>
        <taxon>Liliopsida</taxon>
        <taxon>Poales</taxon>
        <taxon>Poaceae</taxon>
        <taxon>BOP clade</taxon>
        <taxon>Oryzoideae</taxon>
        <taxon>Oryzeae</taxon>
        <taxon>Oryzinae</taxon>
        <taxon>Oryza</taxon>
    </lineage>
</organism>
<sequence>MVPMVLTSARNCFSPWLSPSSLFTAMAVESGSFPLNTVPKAPPPSFSEKLLVTCCRSLYRKAISAPPVVLDMRRVLSRRHFWNTMNNTIARIIKAAATPPTTAPMIIFLLFLESGSSDAASLRKSVPPPFPLYWSWRLIKSPCQTKQPLLL</sequence>
<protein>
    <submittedName>
        <fullName evidence="1">Uncharacterized protein</fullName>
    </submittedName>
</protein>
<dbReference type="Proteomes" id="UP000026961">
    <property type="component" value="Chromosome 7"/>
</dbReference>
<dbReference type="eggNOG" id="ENOG502R74R">
    <property type="taxonomic scope" value="Eukaryota"/>
</dbReference>
<dbReference type="EnsemblPlants" id="OGLUM07G17950.2">
    <property type="protein sequence ID" value="OGLUM07G17950.2"/>
    <property type="gene ID" value="OGLUM07G17950"/>
</dbReference>
<keyword evidence="2" id="KW-1185">Reference proteome</keyword>
<accession>A0A0E0AL86</accession>
<dbReference type="HOGENOM" id="CLU_1734335_0_0_1"/>
<reference evidence="1" key="1">
    <citation type="submission" date="2015-04" db="UniProtKB">
        <authorList>
            <consortium name="EnsemblPlants"/>
        </authorList>
    </citation>
    <scope>IDENTIFICATION</scope>
</reference>
<dbReference type="Gramene" id="OGLUM07G17950.1">
    <property type="protein sequence ID" value="OGLUM07G17950.1"/>
    <property type="gene ID" value="OGLUM07G17950"/>
</dbReference>
<proteinExistence type="predicted"/>